<accession>A0A9D4PSF2</accession>
<comment type="caution">
    <text evidence="1">The sequence shown here is derived from an EMBL/GenBank/DDBJ whole genome shotgun (WGS) entry which is preliminary data.</text>
</comment>
<dbReference type="Proteomes" id="UP000821837">
    <property type="component" value="Chromosome 5"/>
</dbReference>
<reference evidence="1" key="1">
    <citation type="journal article" date="2020" name="Cell">
        <title>Large-Scale Comparative Analyses of Tick Genomes Elucidate Their Genetic Diversity and Vector Capacities.</title>
        <authorList>
            <consortium name="Tick Genome and Microbiome Consortium (TIGMIC)"/>
            <person name="Jia N."/>
            <person name="Wang J."/>
            <person name="Shi W."/>
            <person name="Du L."/>
            <person name="Sun Y."/>
            <person name="Zhan W."/>
            <person name="Jiang J.F."/>
            <person name="Wang Q."/>
            <person name="Zhang B."/>
            <person name="Ji P."/>
            <person name="Bell-Sakyi L."/>
            <person name="Cui X.M."/>
            <person name="Yuan T.T."/>
            <person name="Jiang B.G."/>
            <person name="Yang W.F."/>
            <person name="Lam T.T."/>
            <person name="Chang Q.C."/>
            <person name="Ding S.J."/>
            <person name="Wang X.J."/>
            <person name="Zhu J.G."/>
            <person name="Ruan X.D."/>
            <person name="Zhao L."/>
            <person name="Wei J.T."/>
            <person name="Ye R.Z."/>
            <person name="Que T.C."/>
            <person name="Du C.H."/>
            <person name="Zhou Y.H."/>
            <person name="Cheng J.X."/>
            <person name="Dai P.F."/>
            <person name="Guo W.B."/>
            <person name="Han X.H."/>
            <person name="Huang E.J."/>
            <person name="Li L.F."/>
            <person name="Wei W."/>
            <person name="Gao Y.C."/>
            <person name="Liu J.Z."/>
            <person name="Shao H.Z."/>
            <person name="Wang X."/>
            <person name="Wang C.C."/>
            <person name="Yang T.C."/>
            <person name="Huo Q.B."/>
            <person name="Li W."/>
            <person name="Chen H.Y."/>
            <person name="Chen S.E."/>
            <person name="Zhou L.G."/>
            <person name="Ni X.B."/>
            <person name="Tian J.H."/>
            <person name="Sheng Y."/>
            <person name="Liu T."/>
            <person name="Pan Y.S."/>
            <person name="Xia L.Y."/>
            <person name="Li J."/>
            <person name="Zhao F."/>
            <person name="Cao W.C."/>
        </authorList>
    </citation>
    <scope>NUCLEOTIDE SEQUENCE</scope>
    <source>
        <strain evidence="1">Rsan-2018</strain>
    </source>
</reference>
<evidence type="ECO:0000313" key="2">
    <source>
        <dbReference type="Proteomes" id="UP000821837"/>
    </source>
</evidence>
<dbReference type="AlphaFoldDB" id="A0A9D4PSF2"/>
<reference evidence="1" key="2">
    <citation type="submission" date="2021-09" db="EMBL/GenBank/DDBJ databases">
        <authorList>
            <person name="Jia N."/>
            <person name="Wang J."/>
            <person name="Shi W."/>
            <person name="Du L."/>
            <person name="Sun Y."/>
            <person name="Zhan W."/>
            <person name="Jiang J."/>
            <person name="Wang Q."/>
            <person name="Zhang B."/>
            <person name="Ji P."/>
            <person name="Sakyi L.B."/>
            <person name="Cui X."/>
            <person name="Yuan T."/>
            <person name="Jiang B."/>
            <person name="Yang W."/>
            <person name="Lam T.T.-Y."/>
            <person name="Chang Q."/>
            <person name="Ding S."/>
            <person name="Wang X."/>
            <person name="Zhu J."/>
            <person name="Ruan X."/>
            <person name="Zhao L."/>
            <person name="Wei J."/>
            <person name="Que T."/>
            <person name="Du C."/>
            <person name="Cheng J."/>
            <person name="Dai P."/>
            <person name="Han X."/>
            <person name="Huang E."/>
            <person name="Gao Y."/>
            <person name="Liu J."/>
            <person name="Shao H."/>
            <person name="Ye R."/>
            <person name="Li L."/>
            <person name="Wei W."/>
            <person name="Wang X."/>
            <person name="Wang C."/>
            <person name="Huo Q."/>
            <person name="Li W."/>
            <person name="Guo W."/>
            <person name="Chen H."/>
            <person name="Chen S."/>
            <person name="Zhou L."/>
            <person name="Zhou L."/>
            <person name="Ni X."/>
            <person name="Tian J."/>
            <person name="Zhou Y."/>
            <person name="Sheng Y."/>
            <person name="Liu T."/>
            <person name="Pan Y."/>
            <person name="Xia L."/>
            <person name="Li J."/>
            <person name="Zhao F."/>
            <person name="Cao W."/>
        </authorList>
    </citation>
    <scope>NUCLEOTIDE SEQUENCE</scope>
    <source>
        <strain evidence="1">Rsan-2018</strain>
        <tissue evidence="1">Larvae</tissue>
    </source>
</reference>
<proteinExistence type="predicted"/>
<dbReference type="VEuPathDB" id="VectorBase:RSAN_054892"/>
<sequence length="283" mass="32293">MAKRKFPVSLYRLRVVSVSDTIHSLWPAHEDIFANAFPLHVSKDLVVQSFKQQIYTSLHHLPKRRLSRNGLRYIEHRLPTAILSRRPRLVREAPSHCMPLVELSLVGTMSEDDRSLVDVLIGQLPHLRRVTQCRRNVTDHAQVPVAEELSKPTFSKERVTDSSLYQLVTCQRLLESEMCFDQRITVWSSFDLLRGLPCQQTAKIPFLTKAALCFPEGCKLSLVEYMARYLGLNDRTPGVTSTLKLFFLEQAKLGLELVGTMLKTLTLRMFACTLLPSASIARF</sequence>
<protein>
    <submittedName>
        <fullName evidence="1">Uncharacterized protein</fullName>
    </submittedName>
</protein>
<gene>
    <name evidence="1" type="ORF">HPB52_010261</name>
</gene>
<name>A0A9D4PSF2_RHISA</name>
<dbReference type="EMBL" id="JABSTV010001251">
    <property type="protein sequence ID" value="KAH7951514.1"/>
    <property type="molecule type" value="Genomic_DNA"/>
</dbReference>
<keyword evidence="2" id="KW-1185">Reference proteome</keyword>
<organism evidence="1 2">
    <name type="scientific">Rhipicephalus sanguineus</name>
    <name type="common">Brown dog tick</name>
    <name type="synonym">Ixodes sanguineus</name>
    <dbReference type="NCBI Taxonomy" id="34632"/>
    <lineage>
        <taxon>Eukaryota</taxon>
        <taxon>Metazoa</taxon>
        <taxon>Ecdysozoa</taxon>
        <taxon>Arthropoda</taxon>
        <taxon>Chelicerata</taxon>
        <taxon>Arachnida</taxon>
        <taxon>Acari</taxon>
        <taxon>Parasitiformes</taxon>
        <taxon>Ixodida</taxon>
        <taxon>Ixodoidea</taxon>
        <taxon>Ixodidae</taxon>
        <taxon>Rhipicephalinae</taxon>
        <taxon>Rhipicephalus</taxon>
        <taxon>Rhipicephalus</taxon>
    </lineage>
</organism>
<evidence type="ECO:0000313" key="1">
    <source>
        <dbReference type="EMBL" id="KAH7951514.1"/>
    </source>
</evidence>